<evidence type="ECO:0000256" key="1">
    <source>
        <dbReference type="SAM" id="MobiDB-lite"/>
    </source>
</evidence>
<reference evidence="3" key="1">
    <citation type="submission" date="2025-08" db="UniProtKB">
        <authorList>
            <consortium name="RefSeq"/>
        </authorList>
    </citation>
    <scope>IDENTIFICATION</scope>
</reference>
<dbReference type="GeneID" id="115019710"/>
<dbReference type="KEGG" id="cgob:115019710"/>
<proteinExistence type="predicted"/>
<dbReference type="AlphaFoldDB" id="A0A6J2R4K0"/>
<feature type="region of interest" description="Disordered" evidence="1">
    <location>
        <begin position="37"/>
        <end position="153"/>
    </location>
</feature>
<protein>
    <submittedName>
        <fullName evidence="3">Uncharacterized protein LOC115019710</fullName>
    </submittedName>
</protein>
<dbReference type="RefSeq" id="XP_029305096.1">
    <property type="nucleotide sequence ID" value="XM_029449236.1"/>
</dbReference>
<keyword evidence="2" id="KW-1185">Reference proteome</keyword>
<dbReference type="Proteomes" id="UP000504630">
    <property type="component" value="Chromosome 15"/>
</dbReference>
<feature type="compositionally biased region" description="Polar residues" evidence="1">
    <location>
        <begin position="144"/>
        <end position="153"/>
    </location>
</feature>
<evidence type="ECO:0000313" key="3">
    <source>
        <dbReference type="RefSeq" id="XP_029305096.1"/>
    </source>
</evidence>
<sequence length="220" mass="23310">METQSLVAKRCQALTALIRLTSIAPCQELLDMQERNKSGGRAGRRHQCGQERSEAGQGRAGSRAGGSSCNQSSFPAGPHQGRESCPASSQIPCSQRGRAGAAAKPDRSAKPLSNVTKPQLPASKSKQDCCPDTVETAEEPTHGGSASSPVNRSSHVSRLGLARALTRCADTLDRAKQLYLEVISMAPGVHDAYAELVQLLEPSDPQAAVEVYCRFPLNAC</sequence>
<organism evidence="2 3">
    <name type="scientific">Cottoperca gobio</name>
    <name type="common">Frogmouth</name>
    <name type="synonym">Aphritis gobio</name>
    <dbReference type="NCBI Taxonomy" id="56716"/>
    <lineage>
        <taxon>Eukaryota</taxon>
        <taxon>Metazoa</taxon>
        <taxon>Chordata</taxon>
        <taxon>Craniata</taxon>
        <taxon>Vertebrata</taxon>
        <taxon>Euteleostomi</taxon>
        <taxon>Actinopterygii</taxon>
        <taxon>Neopterygii</taxon>
        <taxon>Teleostei</taxon>
        <taxon>Neoteleostei</taxon>
        <taxon>Acanthomorphata</taxon>
        <taxon>Eupercaria</taxon>
        <taxon>Perciformes</taxon>
        <taxon>Notothenioidei</taxon>
        <taxon>Bovichtidae</taxon>
        <taxon>Cottoperca</taxon>
    </lineage>
</organism>
<accession>A0A6J2R4K0</accession>
<feature type="compositionally biased region" description="Low complexity" evidence="1">
    <location>
        <begin position="55"/>
        <end position="68"/>
    </location>
</feature>
<name>A0A6J2R4K0_COTGO</name>
<evidence type="ECO:0000313" key="2">
    <source>
        <dbReference type="Proteomes" id="UP000504630"/>
    </source>
</evidence>
<gene>
    <name evidence="3" type="primary">LOC115019710</name>
</gene>
<dbReference type="OrthoDB" id="9991317at2759"/>
<dbReference type="InParanoid" id="A0A6J2R4K0"/>